<reference evidence="1" key="1">
    <citation type="journal article" date="2021" name="New Phytol.">
        <title>Evolutionary innovations through gain and loss of genes in the ectomycorrhizal Boletales.</title>
        <authorList>
            <person name="Wu G."/>
            <person name="Miyauchi S."/>
            <person name="Morin E."/>
            <person name="Kuo A."/>
            <person name="Drula E."/>
            <person name="Varga T."/>
            <person name="Kohler A."/>
            <person name="Feng B."/>
            <person name="Cao Y."/>
            <person name="Lipzen A."/>
            <person name="Daum C."/>
            <person name="Hundley H."/>
            <person name="Pangilinan J."/>
            <person name="Johnson J."/>
            <person name="Barry K."/>
            <person name="LaButti K."/>
            <person name="Ng V."/>
            <person name="Ahrendt S."/>
            <person name="Min B."/>
            <person name="Choi I.G."/>
            <person name="Park H."/>
            <person name="Plett J.M."/>
            <person name="Magnuson J."/>
            <person name="Spatafora J.W."/>
            <person name="Nagy L.G."/>
            <person name="Henrissat B."/>
            <person name="Grigoriev I.V."/>
            <person name="Yang Z.L."/>
            <person name="Xu J."/>
            <person name="Martin F.M."/>
        </authorList>
    </citation>
    <scope>NUCLEOTIDE SEQUENCE</scope>
    <source>
        <strain evidence="1">ATCC 28755</strain>
    </source>
</reference>
<dbReference type="EMBL" id="MU268140">
    <property type="protein sequence ID" value="KAH7905693.1"/>
    <property type="molecule type" value="Genomic_DNA"/>
</dbReference>
<organism evidence="1 2">
    <name type="scientific">Hygrophoropsis aurantiaca</name>
    <dbReference type="NCBI Taxonomy" id="72124"/>
    <lineage>
        <taxon>Eukaryota</taxon>
        <taxon>Fungi</taxon>
        <taxon>Dikarya</taxon>
        <taxon>Basidiomycota</taxon>
        <taxon>Agaricomycotina</taxon>
        <taxon>Agaricomycetes</taxon>
        <taxon>Agaricomycetidae</taxon>
        <taxon>Boletales</taxon>
        <taxon>Coniophorineae</taxon>
        <taxon>Hygrophoropsidaceae</taxon>
        <taxon>Hygrophoropsis</taxon>
    </lineage>
</organism>
<sequence>MPRASKRLKPAEQSESRAQPEASSSTSDNLTSQTQAVTTASSHMVATLLFEVGPTLDRIPDDMLFEIISYFPDITQEHVLFGHYREPPAIPLATRERINVLRKLSQTNQLLRTRCFPLAWTRFEVCAADAQTATFFRILGEAMKRQTAWFANAPHLLPLVRNVTVGLTRYQAADIIPAFARCLSSMPNVQTIEVVHAHSQMTTALKNAFEGRRFPSVRTAIVPSCAHEILRCCPLVEEVTCNEDTGSTVIGAIIKGNCTRVRSLLGTNAPLKRLVKFLPNLRAISVKEDMDVIQSLSQFPNLEVIEVNFNQSSGHRPPPSETEPLAGQVEKTVEAARAVLKGNKSTAEKLVRLRLVKRFVESVYTSADGVPARVTLEVIKV</sequence>
<protein>
    <submittedName>
        <fullName evidence="1">Uncharacterized protein</fullName>
    </submittedName>
</protein>
<dbReference type="Proteomes" id="UP000790377">
    <property type="component" value="Unassembled WGS sequence"/>
</dbReference>
<accession>A0ACB7ZY25</accession>
<proteinExistence type="predicted"/>
<evidence type="ECO:0000313" key="1">
    <source>
        <dbReference type="EMBL" id="KAH7905693.1"/>
    </source>
</evidence>
<name>A0ACB7ZY25_9AGAM</name>
<keyword evidence="2" id="KW-1185">Reference proteome</keyword>
<comment type="caution">
    <text evidence="1">The sequence shown here is derived from an EMBL/GenBank/DDBJ whole genome shotgun (WGS) entry which is preliminary data.</text>
</comment>
<evidence type="ECO:0000313" key="2">
    <source>
        <dbReference type="Proteomes" id="UP000790377"/>
    </source>
</evidence>
<gene>
    <name evidence="1" type="ORF">BJ138DRAFT_735342</name>
</gene>